<gene>
    <name evidence="1" type="ORF">GCM10012278_36960</name>
</gene>
<name>A0A918A4Y3_9ACTN</name>
<dbReference type="EMBL" id="BMNK01000005">
    <property type="protein sequence ID" value="GGP07786.1"/>
    <property type="molecule type" value="Genomic_DNA"/>
</dbReference>
<dbReference type="AlphaFoldDB" id="A0A918A4Y3"/>
<sequence length="60" mass="6659">MTSRRSLPLSLMALAVLIATEWGSTLPCIYRVNLSSTHGPYGDGWPLFHSFDRGAFVVDF</sequence>
<accession>A0A918A4Y3</accession>
<protein>
    <submittedName>
        <fullName evidence="1">Uncharacterized protein</fullName>
    </submittedName>
</protein>
<dbReference type="Proteomes" id="UP000660745">
    <property type="component" value="Unassembled WGS sequence"/>
</dbReference>
<keyword evidence="2" id="KW-1185">Reference proteome</keyword>
<evidence type="ECO:0000313" key="1">
    <source>
        <dbReference type="EMBL" id="GGP07786.1"/>
    </source>
</evidence>
<reference evidence="1" key="2">
    <citation type="submission" date="2020-09" db="EMBL/GenBank/DDBJ databases">
        <authorList>
            <person name="Sun Q."/>
            <person name="Zhou Y."/>
        </authorList>
    </citation>
    <scope>NUCLEOTIDE SEQUENCE</scope>
    <source>
        <strain evidence="1">CGMCC 4.7430</strain>
    </source>
</reference>
<comment type="caution">
    <text evidence="1">The sequence shown here is derived from an EMBL/GenBank/DDBJ whole genome shotgun (WGS) entry which is preliminary data.</text>
</comment>
<organism evidence="1 2">
    <name type="scientific">Nonomuraea glycinis</name>
    <dbReference type="NCBI Taxonomy" id="2047744"/>
    <lineage>
        <taxon>Bacteria</taxon>
        <taxon>Bacillati</taxon>
        <taxon>Actinomycetota</taxon>
        <taxon>Actinomycetes</taxon>
        <taxon>Streptosporangiales</taxon>
        <taxon>Streptosporangiaceae</taxon>
        <taxon>Nonomuraea</taxon>
    </lineage>
</organism>
<evidence type="ECO:0000313" key="2">
    <source>
        <dbReference type="Proteomes" id="UP000660745"/>
    </source>
</evidence>
<proteinExistence type="predicted"/>
<reference evidence="1" key="1">
    <citation type="journal article" date="2014" name="Int. J. Syst. Evol. Microbiol.">
        <title>Complete genome sequence of Corynebacterium casei LMG S-19264T (=DSM 44701T), isolated from a smear-ripened cheese.</title>
        <authorList>
            <consortium name="US DOE Joint Genome Institute (JGI-PGF)"/>
            <person name="Walter F."/>
            <person name="Albersmeier A."/>
            <person name="Kalinowski J."/>
            <person name="Ruckert C."/>
        </authorList>
    </citation>
    <scope>NUCLEOTIDE SEQUENCE</scope>
    <source>
        <strain evidence="1">CGMCC 4.7430</strain>
    </source>
</reference>